<feature type="compositionally biased region" description="Low complexity" evidence="6">
    <location>
        <begin position="332"/>
        <end position="345"/>
    </location>
</feature>
<dbReference type="Proteomes" id="UP000694941">
    <property type="component" value="Unplaced"/>
</dbReference>
<feature type="domain" description="SH3" evidence="7">
    <location>
        <begin position="196"/>
        <end position="259"/>
    </location>
</feature>
<dbReference type="SUPFAM" id="SSF50044">
    <property type="entry name" value="SH3-domain"/>
    <property type="match status" value="2"/>
</dbReference>
<evidence type="ECO:0000256" key="1">
    <source>
        <dbReference type="ARBA" id="ARBA00004316"/>
    </source>
</evidence>
<evidence type="ECO:0000256" key="6">
    <source>
        <dbReference type="SAM" id="MobiDB-lite"/>
    </source>
</evidence>
<dbReference type="Gene3D" id="2.30.30.40">
    <property type="entry name" value="SH3 Domains"/>
    <property type="match status" value="2"/>
</dbReference>
<feature type="compositionally biased region" description="Acidic residues" evidence="6">
    <location>
        <begin position="423"/>
        <end position="433"/>
    </location>
</feature>
<feature type="region of interest" description="Disordered" evidence="6">
    <location>
        <begin position="332"/>
        <end position="495"/>
    </location>
</feature>
<dbReference type="SMART" id="SM00326">
    <property type="entry name" value="SH3"/>
    <property type="match status" value="2"/>
</dbReference>
<feature type="non-terminal residue" evidence="9">
    <location>
        <position position="1"/>
    </location>
</feature>
<accession>A0ABM1BHY7</accession>
<feature type="compositionally biased region" description="Polar residues" evidence="6">
    <location>
        <begin position="372"/>
        <end position="383"/>
    </location>
</feature>
<gene>
    <name evidence="9" type="primary">LOC106466627</name>
</gene>
<dbReference type="InterPro" id="IPR001452">
    <property type="entry name" value="SH3_domain"/>
</dbReference>
<dbReference type="InterPro" id="IPR035460">
    <property type="entry name" value="FCHSD_SH3_1"/>
</dbReference>
<protein>
    <submittedName>
        <fullName evidence="9">F-BAR and double SH3 domains protein 2-like</fullName>
    </submittedName>
</protein>
<evidence type="ECO:0000256" key="4">
    <source>
        <dbReference type="ARBA" id="ARBA00023273"/>
    </source>
</evidence>
<sequence length="495" mass="54785">AYDEAGSEANDSVYDSDFNDSTSDSLAECQQISNAIEQEGAVKVGINAWEEVPEEDTQEEEDTGITFETNAQRAESYSKMNIRCTALFNYEAANPDELNFVEQEELWIVGEGDGDGWVKARNYKDEEGYIPQNYVEIVDGQNFVSSIQPAPASFTSVDYTTDSFSSAGNNQSEEFPEVVQLEHDRVEIDDGLPLPSGDKLCQALYDYEATCEEELTFLEGQVIRILKKVVHDVDDGWWEGEIDGNVGIFPSLVVKEIKTDGESQTPSELTTPTDSAPPPAFTPPKPQLLLPPAQVILTQPTPETEAIETGTKSKVSILYHDPDFQLELPQDQQQQYNSQFSVSESESSEQETPGGNYAPLMSSPESPPRAEPNQSKEPSASSKQKLENAIQQPDIVVEEFESNDEAMEDQDNGQVQCSRTEEDSSPTDQDDVTDSSAITYRSAEDLEKEFQEQETENISQNDNISQEKSELAQNDDDVVPDKDSENGVAEGLSLH</sequence>
<dbReference type="PANTHER" id="PTHR15735:SF21">
    <property type="entry name" value="PROTEIN NERVOUS WRECK"/>
    <property type="match status" value="1"/>
</dbReference>
<dbReference type="PROSITE" id="PS50002">
    <property type="entry name" value="SH3"/>
    <property type="match status" value="2"/>
</dbReference>
<feature type="region of interest" description="Disordered" evidence="6">
    <location>
        <begin position="259"/>
        <end position="288"/>
    </location>
</feature>
<keyword evidence="2 5" id="KW-0728">SH3 domain</keyword>
<evidence type="ECO:0000256" key="2">
    <source>
        <dbReference type="ARBA" id="ARBA00022443"/>
    </source>
</evidence>
<feature type="domain" description="SH3" evidence="7">
    <location>
        <begin position="79"/>
        <end position="140"/>
    </location>
</feature>
<proteinExistence type="predicted"/>
<evidence type="ECO:0000313" key="9">
    <source>
        <dbReference type="RefSeq" id="XP_013782374.1"/>
    </source>
</evidence>
<feature type="compositionally biased region" description="Pro residues" evidence="6">
    <location>
        <begin position="275"/>
        <end position="286"/>
    </location>
</feature>
<dbReference type="PRINTS" id="PR00452">
    <property type="entry name" value="SH3DOMAIN"/>
</dbReference>
<name>A0ABM1BHY7_LIMPO</name>
<dbReference type="GeneID" id="106466627"/>
<keyword evidence="4" id="KW-0966">Cell projection</keyword>
<keyword evidence="8" id="KW-1185">Reference proteome</keyword>
<dbReference type="Pfam" id="PF14604">
    <property type="entry name" value="SH3_9"/>
    <property type="match status" value="1"/>
</dbReference>
<evidence type="ECO:0000259" key="7">
    <source>
        <dbReference type="PROSITE" id="PS50002"/>
    </source>
</evidence>
<evidence type="ECO:0000313" key="8">
    <source>
        <dbReference type="Proteomes" id="UP000694941"/>
    </source>
</evidence>
<evidence type="ECO:0000256" key="5">
    <source>
        <dbReference type="PROSITE-ProRule" id="PRU00192"/>
    </source>
</evidence>
<dbReference type="PANTHER" id="PTHR15735">
    <property type="entry name" value="FCH AND DOUBLE SH3 DOMAINS PROTEIN"/>
    <property type="match status" value="1"/>
</dbReference>
<feature type="compositionally biased region" description="Acidic residues" evidence="6">
    <location>
        <begin position="396"/>
        <end position="411"/>
    </location>
</feature>
<dbReference type="CDD" id="cd11761">
    <property type="entry name" value="SH3_FCHSD_1"/>
    <property type="match status" value="1"/>
</dbReference>
<dbReference type="InterPro" id="IPR036028">
    <property type="entry name" value="SH3-like_dom_sf"/>
</dbReference>
<organism evidence="8 9">
    <name type="scientific">Limulus polyphemus</name>
    <name type="common">Atlantic horseshoe crab</name>
    <dbReference type="NCBI Taxonomy" id="6850"/>
    <lineage>
        <taxon>Eukaryota</taxon>
        <taxon>Metazoa</taxon>
        <taxon>Ecdysozoa</taxon>
        <taxon>Arthropoda</taxon>
        <taxon>Chelicerata</taxon>
        <taxon>Merostomata</taxon>
        <taxon>Xiphosura</taxon>
        <taxon>Limulidae</taxon>
        <taxon>Limulus</taxon>
    </lineage>
</organism>
<feature type="compositionally biased region" description="Basic and acidic residues" evidence="6">
    <location>
        <begin position="442"/>
        <end position="451"/>
    </location>
</feature>
<feature type="region of interest" description="Disordered" evidence="6">
    <location>
        <begin position="1"/>
        <end position="24"/>
    </location>
</feature>
<dbReference type="Pfam" id="PF00018">
    <property type="entry name" value="SH3_1"/>
    <property type="match status" value="1"/>
</dbReference>
<dbReference type="RefSeq" id="XP_013782374.1">
    <property type="nucleotide sequence ID" value="XM_013926920.2"/>
</dbReference>
<evidence type="ECO:0000256" key="3">
    <source>
        <dbReference type="ARBA" id="ARBA00023121"/>
    </source>
</evidence>
<keyword evidence="3" id="KW-0446">Lipid-binding</keyword>
<comment type="subcellular location">
    <subcellularLocation>
        <location evidence="1">Cell projection</location>
    </subcellularLocation>
</comment>
<reference evidence="9" key="1">
    <citation type="submission" date="2025-08" db="UniProtKB">
        <authorList>
            <consortium name="RefSeq"/>
        </authorList>
    </citation>
    <scope>IDENTIFICATION</scope>
    <source>
        <tissue evidence="9">Muscle</tissue>
    </source>
</reference>